<proteinExistence type="inferred from homology"/>
<dbReference type="Proteomes" id="UP000276103">
    <property type="component" value="Unassembled WGS sequence"/>
</dbReference>
<gene>
    <name evidence="8" type="primary">vapC</name>
    <name evidence="10" type="ORF">DSM107003_27000</name>
</gene>
<feature type="domain" description="PIN" evidence="9">
    <location>
        <begin position="1"/>
        <end position="121"/>
    </location>
</feature>
<dbReference type="Pfam" id="PF01850">
    <property type="entry name" value="PIN"/>
    <property type="match status" value="1"/>
</dbReference>
<dbReference type="GO" id="GO:0000287">
    <property type="term" value="F:magnesium ion binding"/>
    <property type="evidence" value="ECO:0007669"/>
    <property type="project" value="UniProtKB-UniRule"/>
</dbReference>
<reference evidence="10 11" key="1">
    <citation type="journal article" date="2019" name="Genome Biol. Evol.">
        <title>Day and night: Metabolic profiles and evolutionary relationships of six axenic non-marine cyanobacteria.</title>
        <authorList>
            <person name="Will S.E."/>
            <person name="Henke P."/>
            <person name="Boedeker C."/>
            <person name="Huang S."/>
            <person name="Brinkmann H."/>
            <person name="Rohde M."/>
            <person name="Jarek M."/>
            <person name="Friedl T."/>
            <person name="Seufert S."/>
            <person name="Schumacher M."/>
            <person name="Overmann J."/>
            <person name="Neumann-Schaal M."/>
            <person name="Petersen J."/>
        </authorList>
    </citation>
    <scope>NUCLEOTIDE SEQUENCE [LARGE SCALE GENOMIC DNA]</scope>
    <source>
        <strain evidence="10 11">SAG 1403-4b</strain>
    </source>
</reference>
<organism evidence="10 11">
    <name type="scientific">Trichormus variabilis SAG 1403-4b</name>
    <dbReference type="NCBI Taxonomy" id="447716"/>
    <lineage>
        <taxon>Bacteria</taxon>
        <taxon>Bacillati</taxon>
        <taxon>Cyanobacteriota</taxon>
        <taxon>Cyanophyceae</taxon>
        <taxon>Nostocales</taxon>
        <taxon>Nostocaceae</taxon>
        <taxon>Trichormus</taxon>
    </lineage>
</organism>
<dbReference type="InterPro" id="IPR050556">
    <property type="entry name" value="Type_II_TA_system_RNase"/>
</dbReference>
<accession>A0A433UQB7</accession>
<evidence type="ECO:0000256" key="8">
    <source>
        <dbReference type="HAMAP-Rule" id="MF_00265"/>
    </source>
</evidence>
<keyword evidence="2 8" id="KW-1277">Toxin-antitoxin system</keyword>
<evidence type="ECO:0000256" key="6">
    <source>
        <dbReference type="ARBA" id="ARBA00022842"/>
    </source>
</evidence>
<comment type="function">
    <text evidence="8">Toxic component of a toxin-antitoxin (TA) system. An RNase.</text>
</comment>
<evidence type="ECO:0000313" key="10">
    <source>
        <dbReference type="EMBL" id="RUS96038.1"/>
    </source>
</evidence>
<dbReference type="PANTHER" id="PTHR33653">
    <property type="entry name" value="RIBONUCLEASE VAPC2"/>
    <property type="match status" value="1"/>
</dbReference>
<dbReference type="EC" id="3.1.-.-" evidence="8"/>
<dbReference type="SMART" id="SM00670">
    <property type="entry name" value="PINc"/>
    <property type="match status" value="1"/>
</dbReference>
<dbReference type="CDD" id="cd09881">
    <property type="entry name" value="PIN_VapC4-5_FitB-like"/>
    <property type="match status" value="1"/>
</dbReference>
<keyword evidence="11" id="KW-1185">Reference proteome</keyword>
<evidence type="ECO:0000256" key="3">
    <source>
        <dbReference type="ARBA" id="ARBA00022722"/>
    </source>
</evidence>
<dbReference type="InterPro" id="IPR002716">
    <property type="entry name" value="PIN_dom"/>
</dbReference>
<evidence type="ECO:0000256" key="1">
    <source>
        <dbReference type="ARBA" id="ARBA00001946"/>
    </source>
</evidence>
<comment type="cofactor">
    <cofactor evidence="1 8">
        <name>Mg(2+)</name>
        <dbReference type="ChEBI" id="CHEBI:18420"/>
    </cofactor>
</comment>
<dbReference type="PANTHER" id="PTHR33653:SF1">
    <property type="entry name" value="RIBONUCLEASE VAPC2"/>
    <property type="match status" value="1"/>
</dbReference>
<evidence type="ECO:0000313" key="11">
    <source>
        <dbReference type="Proteomes" id="UP000276103"/>
    </source>
</evidence>
<keyword evidence="8" id="KW-0800">Toxin</keyword>
<dbReference type="GO" id="GO:0090729">
    <property type="term" value="F:toxin activity"/>
    <property type="evidence" value="ECO:0007669"/>
    <property type="project" value="UniProtKB-KW"/>
</dbReference>
<comment type="caution">
    <text evidence="10">The sequence shown here is derived from an EMBL/GenBank/DDBJ whole genome shotgun (WGS) entry which is preliminary data.</text>
</comment>
<dbReference type="HAMAP" id="MF_00265">
    <property type="entry name" value="VapC_Nob1"/>
    <property type="match status" value="1"/>
</dbReference>
<dbReference type="SUPFAM" id="SSF88723">
    <property type="entry name" value="PIN domain-like"/>
    <property type="match status" value="1"/>
</dbReference>
<keyword evidence="6 8" id="KW-0460">Magnesium</keyword>
<comment type="similarity">
    <text evidence="7 8">Belongs to the PINc/VapC protein family.</text>
</comment>
<feature type="binding site" evidence="8">
    <location>
        <position position="98"/>
    </location>
    <ligand>
        <name>Mg(2+)</name>
        <dbReference type="ChEBI" id="CHEBI:18420"/>
    </ligand>
</feature>
<name>A0A433UQB7_ANAVA</name>
<evidence type="ECO:0000256" key="7">
    <source>
        <dbReference type="ARBA" id="ARBA00038093"/>
    </source>
</evidence>
<dbReference type="Gene3D" id="3.40.50.1010">
    <property type="entry name" value="5'-nuclease"/>
    <property type="match status" value="1"/>
</dbReference>
<sequence length="133" mass="15306">MKYLLDTNVCIQYLNKRSENIIQRLNNLSDIDIVVCSIVKAELFYGAMRTNNPAKTLQKQQEFLDRFVSLKFDDECALIYGEIRSKLAAKGTPIGNNDLHIAAITITNNLTLITHNTREFSRIDNLKLEDWEI</sequence>
<keyword evidence="5 8" id="KW-0378">Hydrolase</keyword>
<dbReference type="RefSeq" id="WP_127054631.1">
    <property type="nucleotide sequence ID" value="NZ_RSCM01000008.1"/>
</dbReference>
<evidence type="ECO:0000256" key="4">
    <source>
        <dbReference type="ARBA" id="ARBA00022723"/>
    </source>
</evidence>
<evidence type="ECO:0000256" key="5">
    <source>
        <dbReference type="ARBA" id="ARBA00022801"/>
    </source>
</evidence>
<feature type="binding site" evidence="8">
    <location>
        <position position="6"/>
    </location>
    <ligand>
        <name>Mg(2+)</name>
        <dbReference type="ChEBI" id="CHEBI:18420"/>
    </ligand>
</feature>
<evidence type="ECO:0000256" key="2">
    <source>
        <dbReference type="ARBA" id="ARBA00022649"/>
    </source>
</evidence>
<dbReference type="InterPro" id="IPR022907">
    <property type="entry name" value="VapC_family"/>
</dbReference>
<dbReference type="OrthoDB" id="9796690at2"/>
<keyword evidence="3 8" id="KW-0540">Nuclease</keyword>
<dbReference type="AlphaFoldDB" id="A0A433UQB7"/>
<dbReference type="EMBL" id="RSCM01000008">
    <property type="protein sequence ID" value="RUS96038.1"/>
    <property type="molecule type" value="Genomic_DNA"/>
</dbReference>
<evidence type="ECO:0000259" key="9">
    <source>
        <dbReference type="SMART" id="SM00670"/>
    </source>
</evidence>
<dbReference type="GO" id="GO:0016787">
    <property type="term" value="F:hydrolase activity"/>
    <property type="evidence" value="ECO:0007669"/>
    <property type="project" value="UniProtKB-KW"/>
</dbReference>
<keyword evidence="4 8" id="KW-0479">Metal-binding</keyword>
<protein>
    <recommendedName>
        <fullName evidence="8">Ribonuclease VapC</fullName>
        <shortName evidence="8">RNase VapC</shortName>
        <ecNumber evidence="8">3.1.-.-</ecNumber>
    </recommendedName>
    <alternativeName>
        <fullName evidence="8">Toxin VapC</fullName>
    </alternativeName>
</protein>
<dbReference type="GO" id="GO:0004540">
    <property type="term" value="F:RNA nuclease activity"/>
    <property type="evidence" value="ECO:0007669"/>
    <property type="project" value="InterPro"/>
</dbReference>
<dbReference type="InterPro" id="IPR029060">
    <property type="entry name" value="PIN-like_dom_sf"/>
</dbReference>